<dbReference type="AlphaFoldDB" id="A0A916JIF8"/>
<evidence type="ECO:0000313" key="2">
    <source>
        <dbReference type="Proteomes" id="UP000680038"/>
    </source>
</evidence>
<dbReference type="EMBL" id="CAJRAF010000004">
    <property type="protein sequence ID" value="CAG5018275.1"/>
    <property type="molecule type" value="Genomic_DNA"/>
</dbReference>
<dbReference type="SUPFAM" id="SSF109604">
    <property type="entry name" value="HD-domain/PDEase-like"/>
    <property type="match status" value="1"/>
</dbReference>
<dbReference type="Gene3D" id="1.10.3210.10">
    <property type="entry name" value="Hypothetical protein af1432"/>
    <property type="match status" value="1"/>
</dbReference>
<name>A0A916JIF8_9BACT</name>
<dbReference type="Proteomes" id="UP000680038">
    <property type="component" value="Unassembled WGS sequence"/>
</dbReference>
<evidence type="ECO:0008006" key="3">
    <source>
        <dbReference type="Google" id="ProtNLM"/>
    </source>
</evidence>
<protein>
    <recommendedName>
        <fullName evidence="3">HD domain-containing protein</fullName>
    </recommendedName>
</protein>
<organism evidence="1 2">
    <name type="scientific">Dyadobacter helix</name>
    <dbReference type="NCBI Taxonomy" id="2822344"/>
    <lineage>
        <taxon>Bacteria</taxon>
        <taxon>Pseudomonadati</taxon>
        <taxon>Bacteroidota</taxon>
        <taxon>Cytophagia</taxon>
        <taxon>Cytophagales</taxon>
        <taxon>Spirosomataceae</taxon>
        <taxon>Dyadobacter</taxon>
    </lineage>
</organism>
<comment type="caution">
    <text evidence="1">The sequence shown here is derived from an EMBL/GenBank/DDBJ whole genome shotgun (WGS) entry which is preliminary data.</text>
</comment>
<evidence type="ECO:0000313" key="1">
    <source>
        <dbReference type="EMBL" id="CAG5018275.1"/>
    </source>
</evidence>
<sequence length="182" mass="21398">MSKPFRMEYSNEIIEELFQRFGPVIGPDYYKYRNHVYRVFLNCLLIDSDKTNEAKYALAAVFHDIGIWTDHTIDYLDPSVAQAKSYLNQAGRADLIEEISLMIHWHHKVSTHYGKYEKTVETFRKADWIDVSLGVLTFGFDKHIISENRKKLPNGGFHWFLIKKTSANFLRHPLNPLPMFTR</sequence>
<accession>A0A916JIF8</accession>
<proteinExistence type="predicted"/>
<reference evidence="1" key="1">
    <citation type="submission" date="2021-04" db="EMBL/GenBank/DDBJ databases">
        <authorList>
            <person name="Rodrigo-Torres L."/>
            <person name="Arahal R. D."/>
            <person name="Lucena T."/>
        </authorList>
    </citation>
    <scope>NUCLEOTIDE SEQUENCE</scope>
    <source>
        <strain evidence="1">CECT 9275</strain>
    </source>
</reference>
<keyword evidence="2" id="KW-1185">Reference proteome</keyword>
<gene>
    <name evidence="1" type="ORF">DYBT9275_05969</name>
</gene>